<dbReference type="OrthoDB" id="1798711at2"/>
<dbReference type="PATRIC" id="fig|84022.5.peg.100"/>
<dbReference type="RefSeq" id="WP_044824694.1">
    <property type="nucleotide sequence ID" value="NZ_CP009687.1"/>
</dbReference>
<accession>A0A0D8I9T3</accession>
<gene>
    <name evidence="1" type="ORF">CACET_c26100</name>
</gene>
<proteinExistence type="predicted"/>
<sequence>MEDKLSKCPNCHETTIGKISRTTYFCRNCYVEIVYKKGRICVCKHNEDGRMIDNIRFKKFVY</sequence>
<evidence type="ECO:0000313" key="1">
    <source>
        <dbReference type="EMBL" id="AKL96055.1"/>
    </source>
</evidence>
<keyword evidence="2" id="KW-1185">Reference proteome</keyword>
<reference evidence="1 2" key="1">
    <citation type="submission" date="2014-10" db="EMBL/GenBank/DDBJ databases">
        <title>Genome sequence of Clostridium aceticum DSM 1496.</title>
        <authorList>
            <person name="Poehlein A."/>
            <person name="Schiel-Bengelsdorf B."/>
            <person name="Gottschalk G."/>
            <person name="Duerre P."/>
            <person name="Daniel R."/>
        </authorList>
    </citation>
    <scope>NUCLEOTIDE SEQUENCE [LARGE SCALE GENOMIC DNA]</scope>
    <source>
        <strain evidence="1 2">DSM 1496</strain>
    </source>
</reference>
<dbReference type="AlphaFoldDB" id="A0A0D8I9T3"/>
<dbReference type="STRING" id="84022.CACET_c26100"/>
<organism evidence="1 2">
    <name type="scientific">Clostridium aceticum</name>
    <dbReference type="NCBI Taxonomy" id="84022"/>
    <lineage>
        <taxon>Bacteria</taxon>
        <taxon>Bacillati</taxon>
        <taxon>Bacillota</taxon>
        <taxon>Clostridia</taxon>
        <taxon>Eubacteriales</taxon>
        <taxon>Clostridiaceae</taxon>
        <taxon>Clostridium</taxon>
    </lineage>
</organism>
<dbReference type="KEGG" id="cace:CACET_c26100"/>
<dbReference type="EMBL" id="CP009687">
    <property type="protein sequence ID" value="AKL96055.1"/>
    <property type="molecule type" value="Genomic_DNA"/>
</dbReference>
<protein>
    <submittedName>
        <fullName evidence="1">Uncharacterized protein</fullName>
    </submittedName>
</protein>
<name>A0A0D8I9T3_9CLOT</name>
<evidence type="ECO:0000313" key="2">
    <source>
        <dbReference type="Proteomes" id="UP000035704"/>
    </source>
</evidence>
<dbReference type="Proteomes" id="UP000035704">
    <property type="component" value="Chromosome"/>
</dbReference>